<protein>
    <submittedName>
        <fullName evidence="1">Uncharacterized protein</fullName>
    </submittedName>
</protein>
<evidence type="ECO:0000313" key="1">
    <source>
        <dbReference type="EMBL" id="KAJ9118142.1"/>
    </source>
</evidence>
<organism evidence="1 2">
    <name type="scientific">Naganishia vaughanmartiniae</name>
    <dbReference type="NCBI Taxonomy" id="1424756"/>
    <lineage>
        <taxon>Eukaryota</taxon>
        <taxon>Fungi</taxon>
        <taxon>Dikarya</taxon>
        <taxon>Basidiomycota</taxon>
        <taxon>Agaricomycotina</taxon>
        <taxon>Tremellomycetes</taxon>
        <taxon>Filobasidiales</taxon>
        <taxon>Filobasidiaceae</taxon>
        <taxon>Naganishia</taxon>
    </lineage>
</organism>
<evidence type="ECO:0000313" key="2">
    <source>
        <dbReference type="Proteomes" id="UP001243375"/>
    </source>
</evidence>
<keyword evidence="2" id="KW-1185">Reference proteome</keyword>
<accession>A0ACC2X5W0</accession>
<gene>
    <name evidence="1" type="ORF">QFC22_004045</name>
</gene>
<reference evidence="1" key="1">
    <citation type="submission" date="2023-04" db="EMBL/GenBank/DDBJ databases">
        <title>Draft Genome sequencing of Naganishia species isolated from polar environments using Oxford Nanopore Technology.</title>
        <authorList>
            <person name="Leo P."/>
            <person name="Venkateswaran K."/>
        </authorList>
    </citation>
    <scope>NUCLEOTIDE SEQUENCE</scope>
    <source>
        <strain evidence="1">MNA-CCFEE 5425</strain>
    </source>
</reference>
<comment type="caution">
    <text evidence="1">The sequence shown here is derived from an EMBL/GenBank/DDBJ whole genome shotgun (WGS) entry which is preliminary data.</text>
</comment>
<proteinExistence type="predicted"/>
<sequence>MVEDKYIGLGLAVSSSLAIGTSFIITKKGLNDAANRDRGAYSAATPYHTSGVPSETGPAGGRNASDDLAYLRNPIWWAGMATMVVGEIANFAAYTFAPAILVTPLGALSVIIGAVLASVLLNEKLGRLGVCGCASCLIGSVIIILHAPADPDVQTVDEILEYAMRPAFMFYVTCVGLFATYMIYQVVPKYGTKNPMVYLSICSLVGSVSVMAIKGFGIALKLTFAGNNQLTHAPTYLFGLTVVFCILIQMNYFNKALDTFSTNVVNPIYYVFFSTSTIIASAILFQGFNTTSGSDSVSLLCGFLVIFMGVYLLNISRQPEVKHHSAIESGIINPRMSMSGRPSMDAASTPLWGGASASYNSDGLHEQEHGRRSHTFRQQNSTLFNAFEEEESVGLRPLREDFEEDEEDSDDVRGVSDGHASDKDLTRINTNTNRGTGHSISRARDASGARF</sequence>
<name>A0ACC2X5W0_9TREE</name>
<dbReference type="Proteomes" id="UP001243375">
    <property type="component" value="Unassembled WGS sequence"/>
</dbReference>
<dbReference type="EMBL" id="JASBWU010000011">
    <property type="protein sequence ID" value="KAJ9118142.1"/>
    <property type="molecule type" value="Genomic_DNA"/>
</dbReference>